<comment type="similarity">
    <text evidence="1">Belongs to the bacterial solute-binding protein 3 family.</text>
</comment>
<dbReference type="InterPro" id="IPR051455">
    <property type="entry name" value="Bact_solute-bind_prot3"/>
</dbReference>
<evidence type="ECO:0000256" key="4">
    <source>
        <dbReference type="SAM" id="SignalP"/>
    </source>
</evidence>
<evidence type="ECO:0000256" key="3">
    <source>
        <dbReference type="ARBA" id="ARBA00022729"/>
    </source>
</evidence>
<dbReference type="GO" id="GO:0006865">
    <property type="term" value="P:amino acid transport"/>
    <property type="evidence" value="ECO:0007669"/>
    <property type="project" value="TreeGrafter"/>
</dbReference>
<dbReference type="AlphaFoldDB" id="A0A7X0FAP8"/>
<keyword evidence="7" id="KW-1185">Reference proteome</keyword>
<dbReference type="EMBL" id="JACHOU010000012">
    <property type="protein sequence ID" value="MBB6356253.1"/>
    <property type="molecule type" value="Genomic_DNA"/>
</dbReference>
<proteinExistence type="inferred from homology"/>
<protein>
    <submittedName>
        <fullName evidence="6">General L-amino acid transport system substrate-binding protein</fullName>
    </submittedName>
</protein>
<name>A0A7X0FAP8_9HYPH</name>
<dbReference type="Gene3D" id="3.40.190.10">
    <property type="entry name" value="Periplasmic binding protein-like II"/>
    <property type="match status" value="2"/>
</dbReference>
<evidence type="ECO:0000256" key="2">
    <source>
        <dbReference type="ARBA" id="ARBA00022448"/>
    </source>
</evidence>
<dbReference type="SUPFAM" id="SSF53850">
    <property type="entry name" value="Periplasmic binding protein-like II"/>
    <property type="match status" value="1"/>
</dbReference>
<comment type="caution">
    <text evidence="6">The sequence shown here is derived from an EMBL/GenBank/DDBJ whole genome shotgun (WGS) entry which is preliminary data.</text>
</comment>
<dbReference type="Proteomes" id="UP000536262">
    <property type="component" value="Unassembled WGS sequence"/>
</dbReference>
<accession>A0A7X0FAP8</accession>
<evidence type="ECO:0000256" key="1">
    <source>
        <dbReference type="ARBA" id="ARBA00010333"/>
    </source>
</evidence>
<reference evidence="6 7" key="1">
    <citation type="submission" date="2020-08" db="EMBL/GenBank/DDBJ databases">
        <title>Genomic Encyclopedia of Type Strains, Phase IV (KMG-IV): sequencing the most valuable type-strain genomes for metagenomic binning, comparative biology and taxonomic classification.</title>
        <authorList>
            <person name="Goeker M."/>
        </authorList>
    </citation>
    <scope>NUCLEOTIDE SEQUENCE [LARGE SCALE GENOMIC DNA]</scope>
    <source>
        <strain evidence="6 7">DSM 7051</strain>
    </source>
</reference>
<gene>
    <name evidence="6" type="ORF">GGR00_004061</name>
</gene>
<evidence type="ECO:0000259" key="5">
    <source>
        <dbReference type="SMART" id="SM00062"/>
    </source>
</evidence>
<feature type="chain" id="PRO_5031573410" evidence="4">
    <location>
        <begin position="22"/>
        <end position="341"/>
    </location>
</feature>
<dbReference type="SMART" id="SM00062">
    <property type="entry name" value="PBPb"/>
    <property type="match status" value="1"/>
</dbReference>
<dbReference type="Pfam" id="PF00497">
    <property type="entry name" value="SBP_bac_3"/>
    <property type="match status" value="1"/>
</dbReference>
<evidence type="ECO:0000313" key="6">
    <source>
        <dbReference type="EMBL" id="MBB6356253.1"/>
    </source>
</evidence>
<dbReference type="RefSeq" id="WP_184700563.1">
    <property type="nucleotide sequence ID" value="NZ_BAABEG010000002.1"/>
</dbReference>
<feature type="signal peptide" evidence="4">
    <location>
        <begin position="1"/>
        <end position="21"/>
    </location>
</feature>
<sequence>MKKTMLWGIVGLSVMATSALAGEGDRVKAIKDRGELVCGTSTGTTIGLSTLDASGKWAGLEIDYCRAVAAAMFGDPDKVKFAPLEFKNAFAALQSGSVDMLARAAAWTYTRDTEMKFDYAGVYMYDGQGFLVKKSLGVSKLADLNGASICVSAGTTTELNLSDYFRTNSLEYTPIVTNSREQNLANLEAGRCDAYTNERGGLAASRLGLSAPDEYVILDEIIAKEPLGPIVQQDDPAFRDIAAWTLFTLINAEEKGITSANVAEMATGSENPEIQRMLGKTGDFGVKLGLANDWVVKVISSVGNYGEIFDRNLGAGSPVKLARGQNELWSKGGLLYAPPVR</sequence>
<keyword evidence="3 4" id="KW-0732">Signal</keyword>
<evidence type="ECO:0000313" key="7">
    <source>
        <dbReference type="Proteomes" id="UP000536262"/>
    </source>
</evidence>
<dbReference type="PANTHER" id="PTHR30085">
    <property type="entry name" value="AMINO ACID ABC TRANSPORTER PERMEASE"/>
    <property type="match status" value="1"/>
</dbReference>
<dbReference type="PANTHER" id="PTHR30085:SF7">
    <property type="entry name" value="AMINO-ACID ABC TRANSPORTER-BINDING PROTEIN YHDW-RELATED"/>
    <property type="match status" value="1"/>
</dbReference>
<feature type="domain" description="Solute-binding protein family 3/N-terminal" evidence="5">
    <location>
        <begin position="35"/>
        <end position="265"/>
    </location>
</feature>
<organism evidence="6 7">
    <name type="scientific">Aminobacter aganoensis</name>
    <dbReference type="NCBI Taxonomy" id="83264"/>
    <lineage>
        <taxon>Bacteria</taxon>
        <taxon>Pseudomonadati</taxon>
        <taxon>Pseudomonadota</taxon>
        <taxon>Alphaproteobacteria</taxon>
        <taxon>Hyphomicrobiales</taxon>
        <taxon>Phyllobacteriaceae</taxon>
        <taxon>Aminobacter</taxon>
    </lineage>
</organism>
<keyword evidence="2" id="KW-0813">Transport</keyword>
<dbReference type="InterPro" id="IPR001638">
    <property type="entry name" value="Solute-binding_3/MltF_N"/>
</dbReference>
<dbReference type="CDD" id="cd13692">
    <property type="entry name" value="PBP2_BztA"/>
    <property type="match status" value="1"/>
</dbReference>